<proteinExistence type="predicted"/>
<dbReference type="InterPro" id="IPR051783">
    <property type="entry name" value="NAD(P)-dependent_oxidoreduct"/>
</dbReference>
<dbReference type="RefSeq" id="WP_386079290.1">
    <property type="nucleotide sequence ID" value="NZ_JBHTJT010000060.1"/>
</dbReference>
<comment type="caution">
    <text evidence="2">The sequence shown here is derived from an EMBL/GenBank/DDBJ whole genome shotgun (WGS) entry which is preliminary data.</text>
</comment>
<name>A0ABW3IXP8_9RHOB</name>
<evidence type="ECO:0000313" key="3">
    <source>
        <dbReference type="Proteomes" id="UP001597108"/>
    </source>
</evidence>
<dbReference type="InterPro" id="IPR036291">
    <property type="entry name" value="NAD(P)-bd_dom_sf"/>
</dbReference>
<evidence type="ECO:0000313" key="2">
    <source>
        <dbReference type="EMBL" id="MFD0982801.1"/>
    </source>
</evidence>
<dbReference type="PANTHER" id="PTHR48079:SF6">
    <property type="entry name" value="NAD(P)-BINDING DOMAIN-CONTAINING PROTEIN-RELATED"/>
    <property type="match status" value="1"/>
</dbReference>
<dbReference type="InterPro" id="IPR001509">
    <property type="entry name" value="Epimerase_deHydtase"/>
</dbReference>
<dbReference type="EMBL" id="JBHTJT010000060">
    <property type="protein sequence ID" value="MFD0982801.1"/>
    <property type="molecule type" value="Genomic_DNA"/>
</dbReference>
<evidence type="ECO:0000259" key="1">
    <source>
        <dbReference type="Pfam" id="PF01370"/>
    </source>
</evidence>
<accession>A0ABW3IXP8</accession>
<reference evidence="3" key="1">
    <citation type="journal article" date="2019" name="Int. J. Syst. Evol. Microbiol.">
        <title>The Global Catalogue of Microorganisms (GCM) 10K type strain sequencing project: providing services to taxonomists for standard genome sequencing and annotation.</title>
        <authorList>
            <consortium name="The Broad Institute Genomics Platform"/>
            <consortium name="The Broad Institute Genome Sequencing Center for Infectious Disease"/>
            <person name="Wu L."/>
            <person name="Ma J."/>
        </authorList>
    </citation>
    <scope>NUCLEOTIDE SEQUENCE [LARGE SCALE GENOMIC DNA]</scope>
    <source>
        <strain evidence="3">CCUG 60524</strain>
    </source>
</reference>
<keyword evidence="3" id="KW-1185">Reference proteome</keyword>
<sequence length="295" mass="30913">MRLAITGGTGLVGRFLVEEALSAGDSVTILSRRAPPPGVFSAPVAHQHYDLTGSVPDLSGCDALVHAAFSHVPGRYRGGEGDDSEGFLRANLQGSLRLFATARRAGLSRLLFLSSRAAYGEGWPPGARLVETMAPRPGTLYGKVKLEAEQALAAMATPEFGTASLRVTGVYGPAGPGRTHKWTELFEGFAGGEQVTPRVATEVHGADLAAAVRLLLAAERDSLGDGGLFNVSDILLDRHDLLAEVARITGATSPLPEPSDAARVNVMDTAKIEALGWRPGGMDRLRAALPEMIAG</sequence>
<organism evidence="2 3">
    <name type="scientific">Tropicimonas aquimaris</name>
    <dbReference type="NCBI Taxonomy" id="914152"/>
    <lineage>
        <taxon>Bacteria</taxon>
        <taxon>Pseudomonadati</taxon>
        <taxon>Pseudomonadota</taxon>
        <taxon>Alphaproteobacteria</taxon>
        <taxon>Rhodobacterales</taxon>
        <taxon>Roseobacteraceae</taxon>
        <taxon>Tropicimonas</taxon>
    </lineage>
</organism>
<gene>
    <name evidence="2" type="ORF">ACFQ2S_24505</name>
</gene>
<dbReference type="SUPFAM" id="SSF51735">
    <property type="entry name" value="NAD(P)-binding Rossmann-fold domains"/>
    <property type="match status" value="1"/>
</dbReference>
<dbReference type="Pfam" id="PF01370">
    <property type="entry name" value="Epimerase"/>
    <property type="match status" value="1"/>
</dbReference>
<dbReference type="Gene3D" id="3.40.50.720">
    <property type="entry name" value="NAD(P)-binding Rossmann-like Domain"/>
    <property type="match status" value="1"/>
</dbReference>
<feature type="domain" description="NAD-dependent epimerase/dehydratase" evidence="1">
    <location>
        <begin position="5"/>
        <end position="218"/>
    </location>
</feature>
<protein>
    <submittedName>
        <fullName evidence="2">NAD-dependent epimerase/dehydratase family protein</fullName>
    </submittedName>
</protein>
<dbReference type="Proteomes" id="UP001597108">
    <property type="component" value="Unassembled WGS sequence"/>
</dbReference>
<dbReference type="PANTHER" id="PTHR48079">
    <property type="entry name" value="PROTEIN YEEZ"/>
    <property type="match status" value="1"/>
</dbReference>